<dbReference type="Gene3D" id="6.10.250.2180">
    <property type="match status" value="1"/>
</dbReference>
<evidence type="ECO:0000256" key="1">
    <source>
        <dbReference type="ARBA" id="ARBA00022448"/>
    </source>
</evidence>
<organism evidence="8 9">
    <name type="scientific">Macrostomum lignano</name>
    <dbReference type="NCBI Taxonomy" id="282301"/>
    <lineage>
        <taxon>Eukaryota</taxon>
        <taxon>Metazoa</taxon>
        <taxon>Spiralia</taxon>
        <taxon>Lophotrochozoa</taxon>
        <taxon>Platyhelminthes</taxon>
        <taxon>Rhabditophora</taxon>
        <taxon>Macrostomorpha</taxon>
        <taxon>Macrostomida</taxon>
        <taxon>Macrostomidae</taxon>
        <taxon>Macrostomum</taxon>
    </lineage>
</organism>
<feature type="coiled-coil region" evidence="5">
    <location>
        <begin position="32"/>
        <end position="59"/>
    </location>
</feature>
<keyword evidence="8" id="KW-1185">Reference proteome</keyword>
<dbReference type="Pfam" id="PF08763">
    <property type="entry name" value="Ca_chan_IQ"/>
    <property type="match status" value="1"/>
</dbReference>
<dbReference type="InterPro" id="IPR014873">
    <property type="entry name" value="VDCC_a1su_IQ"/>
</dbReference>
<evidence type="ECO:0000256" key="6">
    <source>
        <dbReference type="SAM" id="MobiDB-lite"/>
    </source>
</evidence>
<evidence type="ECO:0000256" key="4">
    <source>
        <dbReference type="ARBA" id="ARBA00023303"/>
    </source>
</evidence>
<feature type="region of interest" description="Disordered" evidence="6">
    <location>
        <begin position="250"/>
        <end position="305"/>
    </location>
</feature>
<keyword evidence="2" id="KW-0851">Voltage-gated channel</keyword>
<dbReference type="PANTHER" id="PTHR45628">
    <property type="entry name" value="VOLTAGE-DEPENDENT CALCIUM CHANNEL TYPE A SUBUNIT ALPHA-1"/>
    <property type="match status" value="1"/>
</dbReference>
<sequence length="305" mass="33830">RLVSMNMPLNSDGTVMFNATLFALVRTNLKIKTEGEASIDQLNEELRSVIKEDLEENQQQTAGPGGSTCGGDDDVTVGKFYATFLIQDYYRRFKKRKENREKQKQLGQIGLTPSQRDDGANILKAGLRAIQDQGPEIRRAISGDLEEDSFKSPKVASDYPNHRRNHTLFGRVTSAIQQRTSRRQSNQSTIAAADARRSGYSYVAQTLQQQKSTGLSIEKGRALPTLPALKNSQQQQQPPQQLLLLPAQKRRPDAKRHGAAHQPAEFRGAAAGVLQPAASVPTSPQQRQPPQQQLRFAQPTCCPLF</sequence>
<evidence type="ECO:0000313" key="8">
    <source>
        <dbReference type="Proteomes" id="UP000095280"/>
    </source>
</evidence>
<dbReference type="GO" id="GO:0008331">
    <property type="term" value="F:high voltage-gated calcium channel activity"/>
    <property type="evidence" value="ECO:0007669"/>
    <property type="project" value="TreeGrafter"/>
</dbReference>
<dbReference type="SMART" id="SM01062">
    <property type="entry name" value="Ca_chan_IQ"/>
    <property type="match status" value="1"/>
</dbReference>
<feature type="compositionally biased region" description="Low complexity" evidence="6">
    <location>
        <begin position="284"/>
        <end position="293"/>
    </location>
</feature>
<feature type="domain" description="Voltage-dependent calcium channel alpha-1 subunit IQ" evidence="7">
    <location>
        <begin position="72"/>
        <end position="106"/>
    </location>
</feature>
<reference evidence="9" key="1">
    <citation type="submission" date="2016-11" db="UniProtKB">
        <authorList>
            <consortium name="WormBaseParasite"/>
        </authorList>
    </citation>
    <scope>IDENTIFICATION</scope>
</reference>
<evidence type="ECO:0000256" key="2">
    <source>
        <dbReference type="ARBA" id="ARBA00022882"/>
    </source>
</evidence>
<accession>A0A1I8FNQ3</accession>
<keyword evidence="1" id="KW-0813">Transport</keyword>
<dbReference type="PANTHER" id="PTHR45628:SF1">
    <property type="entry name" value="VOLTAGE-DEPENDENT CALCIUM CHANNEL TYPE D SUBUNIT ALPHA-1"/>
    <property type="match status" value="1"/>
</dbReference>
<keyword evidence="4" id="KW-0407">Ion channel</keyword>
<dbReference type="GO" id="GO:0098703">
    <property type="term" value="P:calcium ion import across plasma membrane"/>
    <property type="evidence" value="ECO:0007669"/>
    <property type="project" value="TreeGrafter"/>
</dbReference>
<dbReference type="Proteomes" id="UP000095280">
    <property type="component" value="Unplaced"/>
</dbReference>
<evidence type="ECO:0000256" key="3">
    <source>
        <dbReference type="ARBA" id="ARBA00023065"/>
    </source>
</evidence>
<feature type="compositionally biased region" description="Basic residues" evidence="6">
    <location>
        <begin position="250"/>
        <end position="259"/>
    </location>
</feature>
<evidence type="ECO:0000313" key="9">
    <source>
        <dbReference type="WBParaSite" id="maker-unitig_41578-snap-gene-0.1-mRNA-1"/>
    </source>
</evidence>
<evidence type="ECO:0000256" key="5">
    <source>
        <dbReference type="SAM" id="Coils"/>
    </source>
</evidence>
<protein>
    <submittedName>
        <fullName evidence="9">Ca_chan_IQ domain-containing protein</fullName>
    </submittedName>
</protein>
<name>A0A1I8FNQ3_9PLAT</name>
<dbReference type="AlphaFoldDB" id="A0A1I8FNQ3"/>
<dbReference type="GO" id="GO:0005891">
    <property type="term" value="C:voltage-gated calcium channel complex"/>
    <property type="evidence" value="ECO:0007669"/>
    <property type="project" value="TreeGrafter"/>
</dbReference>
<keyword evidence="3" id="KW-0406">Ion transport</keyword>
<feature type="region of interest" description="Disordered" evidence="6">
    <location>
        <begin position="96"/>
        <end position="117"/>
    </location>
</feature>
<dbReference type="WBParaSite" id="maker-unitig_41578-snap-gene-0.1-mRNA-1">
    <property type="protein sequence ID" value="maker-unitig_41578-snap-gene-0.1-mRNA-1"/>
    <property type="gene ID" value="maker-unitig_41578-snap-gene-0.1"/>
</dbReference>
<evidence type="ECO:0000259" key="7">
    <source>
        <dbReference type="SMART" id="SM01062"/>
    </source>
</evidence>
<keyword evidence="5" id="KW-0175">Coiled coil</keyword>
<dbReference type="InterPro" id="IPR050599">
    <property type="entry name" value="VDCC_alpha-1_subunit"/>
</dbReference>
<proteinExistence type="predicted"/>